<evidence type="ECO:0000313" key="7">
    <source>
        <dbReference type="Proteomes" id="UP000799440"/>
    </source>
</evidence>
<dbReference type="AlphaFoldDB" id="A0A6A6UY51"/>
<evidence type="ECO:0000256" key="1">
    <source>
        <dbReference type="ARBA" id="ARBA00022723"/>
    </source>
</evidence>
<dbReference type="PROSITE" id="PS00498">
    <property type="entry name" value="TYROSINASE_2"/>
    <property type="match status" value="1"/>
</dbReference>
<dbReference type="EMBL" id="MU006609">
    <property type="protein sequence ID" value="KAF2742404.1"/>
    <property type="molecule type" value="Genomic_DNA"/>
</dbReference>
<feature type="signal peptide" evidence="3">
    <location>
        <begin position="1"/>
        <end position="17"/>
    </location>
</feature>
<keyword evidence="1" id="KW-0479">Metal-binding</keyword>
<dbReference type="GO" id="GO:0016491">
    <property type="term" value="F:oxidoreductase activity"/>
    <property type="evidence" value="ECO:0007669"/>
    <property type="project" value="InterPro"/>
</dbReference>
<evidence type="ECO:0000259" key="5">
    <source>
        <dbReference type="PROSITE" id="PS00498"/>
    </source>
</evidence>
<evidence type="ECO:0000256" key="3">
    <source>
        <dbReference type="SAM" id="SignalP"/>
    </source>
</evidence>
<dbReference type="SUPFAM" id="SSF48056">
    <property type="entry name" value="Di-copper centre-containing domain"/>
    <property type="match status" value="1"/>
</dbReference>
<accession>A0A6A6UY51</accession>
<keyword evidence="3" id="KW-0732">Signal</keyword>
<proteinExistence type="predicted"/>
<dbReference type="Proteomes" id="UP000799440">
    <property type="component" value="Unassembled WGS sequence"/>
</dbReference>
<keyword evidence="7" id="KW-1185">Reference proteome</keyword>
<dbReference type="PANTHER" id="PTHR11474">
    <property type="entry name" value="TYROSINASE FAMILY MEMBER"/>
    <property type="match status" value="1"/>
</dbReference>
<gene>
    <name evidence="6" type="ORF">M011DRAFT_481701</name>
</gene>
<dbReference type="OrthoDB" id="6132182at2759"/>
<sequence length="343" mass="37426">MKISAVLVGTLGAVALAAPQGEIATSNTCTNPIVRKEWRALTDLEKTKYILAVKCLMLKPSKLKATYPFSTNRFEDFLSIHQNQTPRVHYNGAFLPWHRAFLQDYENALRNECLLPFGLPYWDASLDYLDLNASPVMSTNLGHGGNGVGDVSSAGNCVVNGPFASTRIKIAQGPVPAAANRCILRYFKNDFSAYWNDPAQFAALMTKTDYATFAVALEGDLLPPNPFLTLGVHQGGHSSVGGDMGDMFTSPSDPLFYVFHNNLDRVWAQWQAANPSARQFDVGNPIKPRGNLNLWPDAPAGNVTLDYTLAPMNLKVGQIMNTKGKGQAYGSGKPNGVLCYQYA</sequence>
<dbReference type="PRINTS" id="PR00092">
    <property type="entry name" value="TYROSINASE"/>
</dbReference>
<dbReference type="GO" id="GO:0046872">
    <property type="term" value="F:metal ion binding"/>
    <property type="evidence" value="ECO:0007669"/>
    <property type="project" value="UniProtKB-KW"/>
</dbReference>
<evidence type="ECO:0000313" key="6">
    <source>
        <dbReference type="EMBL" id="KAF2742404.1"/>
    </source>
</evidence>
<evidence type="ECO:0000259" key="4">
    <source>
        <dbReference type="PROSITE" id="PS00497"/>
    </source>
</evidence>
<name>A0A6A6UY51_9PLEO</name>
<feature type="domain" description="Tyrosinase copper-binding" evidence="5">
    <location>
        <begin position="253"/>
        <end position="264"/>
    </location>
</feature>
<evidence type="ECO:0000256" key="2">
    <source>
        <dbReference type="ARBA" id="ARBA00023008"/>
    </source>
</evidence>
<reference evidence="6" key="1">
    <citation type="journal article" date="2020" name="Stud. Mycol.">
        <title>101 Dothideomycetes genomes: a test case for predicting lifestyles and emergence of pathogens.</title>
        <authorList>
            <person name="Haridas S."/>
            <person name="Albert R."/>
            <person name="Binder M."/>
            <person name="Bloem J."/>
            <person name="Labutti K."/>
            <person name="Salamov A."/>
            <person name="Andreopoulos B."/>
            <person name="Baker S."/>
            <person name="Barry K."/>
            <person name="Bills G."/>
            <person name="Bluhm B."/>
            <person name="Cannon C."/>
            <person name="Castanera R."/>
            <person name="Culley D."/>
            <person name="Daum C."/>
            <person name="Ezra D."/>
            <person name="Gonzalez J."/>
            <person name="Henrissat B."/>
            <person name="Kuo A."/>
            <person name="Liang C."/>
            <person name="Lipzen A."/>
            <person name="Lutzoni F."/>
            <person name="Magnuson J."/>
            <person name="Mondo S."/>
            <person name="Nolan M."/>
            <person name="Ohm R."/>
            <person name="Pangilinan J."/>
            <person name="Park H.-J."/>
            <person name="Ramirez L."/>
            <person name="Alfaro M."/>
            <person name="Sun H."/>
            <person name="Tritt A."/>
            <person name="Yoshinaga Y."/>
            <person name="Zwiers L.-H."/>
            <person name="Turgeon B."/>
            <person name="Goodwin S."/>
            <person name="Spatafora J."/>
            <person name="Crous P."/>
            <person name="Grigoriev I."/>
        </authorList>
    </citation>
    <scope>NUCLEOTIDE SEQUENCE</scope>
    <source>
        <strain evidence="6">CBS 119925</strain>
    </source>
</reference>
<dbReference type="InterPro" id="IPR050316">
    <property type="entry name" value="Tyrosinase/Hemocyanin"/>
</dbReference>
<protein>
    <submittedName>
        <fullName evidence="6">Di-copper centre-containing protein</fullName>
    </submittedName>
</protein>
<dbReference type="InterPro" id="IPR008922">
    <property type="entry name" value="Di-copper_centre_dom_sf"/>
</dbReference>
<dbReference type="PROSITE" id="PS00497">
    <property type="entry name" value="TYROSINASE_1"/>
    <property type="match status" value="1"/>
</dbReference>
<dbReference type="InterPro" id="IPR002227">
    <property type="entry name" value="Tyrosinase_Cu-bd"/>
</dbReference>
<dbReference type="PANTHER" id="PTHR11474:SF126">
    <property type="entry name" value="TYROSINASE-LIKE PROTEIN TYR-1-RELATED"/>
    <property type="match status" value="1"/>
</dbReference>
<feature type="chain" id="PRO_5025436260" evidence="3">
    <location>
        <begin position="18"/>
        <end position="343"/>
    </location>
</feature>
<keyword evidence="2" id="KW-0186">Copper</keyword>
<organism evidence="6 7">
    <name type="scientific">Sporormia fimetaria CBS 119925</name>
    <dbReference type="NCBI Taxonomy" id="1340428"/>
    <lineage>
        <taxon>Eukaryota</taxon>
        <taxon>Fungi</taxon>
        <taxon>Dikarya</taxon>
        <taxon>Ascomycota</taxon>
        <taxon>Pezizomycotina</taxon>
        <taxon>Dothideomycetes</taxon>
        <taxon>Pleosporomycetidae</taxon>
        <taxon>Pleosporales</taxon>
        <taxon>Sporormiaceae</taxon>
        <taxon>Sporormia</taxon>
    </lineage>
</organism>
<dbReference type="Gene3D" id="1.10.1280.10">
    <property type="entry name" value="Di-copper center containing domain from catechol oxidase"/>
    <property type="match status" value="1"/>
</dbReference>
<dbReference type="Pfam" id="PF00264">
    <property type="entry name" value="Tyrosinase"/>
    <property type="match status" value="1"/>
</dbReference>
<feature type="domain" description="Tyrosinase copper-binding" evidence="4">
    <location>
        <begin position="89"/>
        <end position="106"/>
    </location>
</feature>